<evidence type="ECO:0000313" key="1">
    <source>
        <dbReference type="EMBL" id="CAB4575388.1"/>
    </source>
</evidence>
<gene>
    <name evidence="1" type="ORF">UFOPK1711_00773</name>
    <name evidence="2" type="ORF">UFOPK2143_01728</name>
</gene>
<sequence>MVWRIRRCGHTWDTTAFLLVSGTRVPRGRTVGSSSRSCRPRSRYSLVASTDASTSHRGSRASDICSFLPTVNGSCSGDGARSLWFGACVEAGVATFVARVGGRSDSVSRICPRELVAVSFCFRRPVSGPSLFEIQYRSSGGTRGQQRKPVRPQVRSYECCSVFLALRVSVGSSVSVCDLARQGHGYRKRAIRHD</sequence>
<protein>
    <submittedName>
        <fullName evidence="2">Unannotated protein</fullName>
    </submittedName>
</protein>
<reference evidence="2" key="1">
    <citation type="submission" date="2020-05" db="EMBL/GenBank/DDBJ databases">
        <authorList>
            <person name="Chiriac C."/>
            <person name="Salcher M."/>
            <person name="Ghai R."/>
            <person name="Kavagutti S V."/>
        </authorList>
    </citation>
    <scope>NUCLEOTIDE SEQUENCE</scope>
</reference>
<proteinExistence type="predicted"/>
<organism evidence="2">
    <name type="scientific">freshwater metagenome</name>
    <dbReference type="NCBI Taxonomy" id="449393"/>
    <lineage>
        <taxon>unclassified sequences</taxon>
        <taxon>metagenomes</taxon>
        <taxon>ecological metagenomes</taxon>
    </lineage>
</organism>
<evidence type="ECO:0000313" key="2">
    <source>
        <dbReference type="EMBL" id="CAB4659191.1"/>
    </source>
</evidence>
<dbReference type="AlphaFoldDB" id="A0A6J6LBT0"/>
<dbReference type="EMBL" id="CAEZTR010000036">
    <property type="protein sequence ID" value="CAB4575388.1"/>
    <property type="molecule type" value="Genomic_DNA"/>
</dbReference>
<accession>A0A6J6LBT0</accession>
<name>A0A6J6LBT0_9ZZZZ</name>
<dbReference type="EMBL" id="CAEZVV010000176">
    <property type="protein sequence ID" value="CAB4659191.1"/>
    <property type="molecule type" value="Genomic_DNA"/>
</dbReference>